<evidence type="ECO:0000313" key="2">
    <source>
        <dbReference type="Proteomes" id="UP000178187"/>
    </source>
</evidence>
<comment type="caution">
    <text evidence="1">The sequence shown here is derived from an EMBL/GenBank/DDBJ whole genome shotgun (WGS) entry which is preliminary data.</text>
</comment>
<dbReference type="Proteomes" id="UP000178187">
    <property type="component" value="Unassembled WGS sequence"/>
</dbReference>
<reference evidence="1 2" key="1">
    <citation type="journal article" date="2016" name="Nat. Commun.">
        <title>Thousands of microbial genomes shed light on interconnected biogeochemical processes in an aquifer system.</title>
        <authorList>
            <person name="Anantharaman K."/>
            <person name="Brown C.T."/>
            <person name="Hug L.A."/>
            <person name="Sharon I."/>
            <person name="Castelle C.J."/>
            <person name="Probst A.J."/>
            <person name="Thomas B.C."/>
            <person name="Singh A."/>
            <person name="Wilkins M.J."/>
            <person name="Karaoz U."/>
            <person name="Brodie E.L."/>
            <person name="Williams K.H."/>
            <person name="Hubbard S.S."/>
            <person name="Banfield J.F."/>
        </authorList>
    </citation>
    <scope>NUCLEOTIDE SEQUENCE [LARGE SCALE GENOMIC DNA]</scope>
</reference>
<accession>A0A1G1KSL5</accession>
<dbReference type="EMBL" id="MHFR01000060">
    <property type="protein sequence ID" value="OGW95559.1"/>
    <property type="molecule type" value="Genomic_DNA"/>
</dbReference>
<evidence type="ECO:0008006" key="3">
    <source>
        <dbReference type="Google" id="ProtNLM"/>
    </source>
</evidence>
<name>A0A1G1KSL5_9BACT</name>
<sequence>MEDKSARLGRADQYAETLVHPEKKAAPKAAEKKRWKVFGKVGTEFDSNVPLVSEHKSFRPGHSATHAFRFPLKAGLAYDWYRSQKTRAGISYAYSYSPHTGELQSFNFQNHEPSLYVNRAMTAWGRPAQLGARYTFSHDLLNAESYSSNNFLSGTWTGEWADNLLLTVYERLGTTIFRNKGFDKSISSEDGLYLQTGLIQTFLFDKRKRSLSAGYEFGNDSTRGRNFDALHNGARLKLKSPLVEKITGEVTFFFQDSYYQNFAVKPKRHDQHFQYEFRLSRPLNQNITVSTYYRRIDVENPHEGTLGQYSYNRNIGGIEFTYAY</sequence>
<evidence type="ECO:0000313" key="1">
    <source>
        <dbReference type="EMBL" id="OGW95559.1"/>
    </source>
</evidence>
<protein>
    <recommendedName>
        <fullName evidence="3">DUF560 domain-containing protein</fullName>
    </recommendedName>
</protein>
<organism evidence="1 2">
    <name type="scientific">Candidatus Danuiimicrobium aquiferis</name>
    <dbReference type="NCBI Taxonomy" id="1801832"/>
    <lineage>
        <taxon>Bacteria</taxon>
        <taxon>Pseudomonadati</taxon>
        <taxon>Candidatus Omnitrophota</taxon>
        <taxon>Candidatus Danuiimicrobium</taxon>
    </lineage>
</organism>
<proteinExistence type="predicted"/>
<gene>
    <name evidence="1" type="ORF">A3G33_11175</name>
</gene>
<dbReference type="AlphaFoldDB" id="A0A1G1KSL5"/>